<organism evidence="1 2">
    <name type="scientific">Aphis glycines</name>
    <name type="common">Soybean aphid</name>
    <dbReference type="NCBI Taxonomy" id="307491"/>
    <lineage>
        <taxon>Eukaryota</taxon>
        <taxon>Metazoa</taxon>
        <taxon>Ecdysozoa</taxon>
        <taxon>Arthropoda</taxon>
        <taxon>Hexapoda</taxon>
        <taxon>Insecta</taxon>
        <taxon>Pterygota</taxon>
        <taxon>Neoptera</taxon>
        <taxon>Paraneoptera</taxon>
        <taxon>Hemiptera</taxon>
        <taxon>Sternorrhyncha</taxon>
        <taxon>Aphidomorpha</taxon>
        <taxon>Aphidoidea</taxon>
        <taxon>Aphididae</taxon>
        <taxon>Aphidini</taxon>
        <taxon>Aphis</taxon>
        <taxon>Aphis</taxon>
    </lineage>
</organism>
<sequence>MSAILVQTPELGLKASTLLRQFELFSPPIAYKTPSMTLIPHLRRYSDIFASGVHYTYKLKNTTYTYRIQEVIEYSNTMMTPLSKHTCNHLPFIGIDFGNLLNNIYSLLGQDTKCCHTNCLGVLRIDCETVKGCRRDSSTTFSNKYCFEINGKQLFGNSIQSYKSANALISRHFEAFSCVCKNLAQTFLLHSLTVKDWQLLTRP</sequence>
<evidence type="ECO:0000313" key="1">
    <source>
        <dbReference type="EMBL" id="KAE9545021.1"/>
    </source>
</evidence>
<proteinExistence type="predicted"/>
<reference evidence="1 2" key="1">
    <citation type="submission" date="2019-08" db="EMBL/GenBank/DDBJ databases">
        <title>The genome of the soybean aphid Biotype 1, its phylome, world population structure and adaptation to the North American continent.</title>
        <authorList>
            <person name="Giordano R."/>
            <person name="Donthu R.K."/>
            <person name="Hernandez A.G."/>
            <person name="Wright C.L."/>
            <person name="Zimin A.V."/>
        </authorList>
    </citation>
    <scope>NUCLEOTIDE SEQUENCE [LARGE SCALE GENOMIC DNA]</scope>
    <source>
        <tissue evidence="1">Whole aphids</tissue>
    </source>
</reference>
<protein>
    <submittedName>
        <fullName evidence="1">Uncharacterized protein</fullName>
    </submittedName>
</protein>
<evidence type="ECO:0000313" key="2">
    <source>
        <dbReference type="Proteomes" id="UP000475862"/>
    </source>
</evidence>
<comment type="caution">
    <text evidence="1">The sequence shown here is derived from an EMBL/GenBank/DDBJ whole genome shotgun (WGS) entry which is preliminary data.</text>
</comment>
<dbReference type="AlphaFoldDB" id="A0A6G0U7C4"/>
<dbReference type="Proteomes" id="UP000475862">
    <property type="component" value="Unassembled WGS sequence"/>
</dbReference>
<gene>
    <name evidence="1" type="ORF">AGLY_000564</name>
</gene>
<keyword evidence="2" id="KW-1185">Reference proteome</keyword>
<accession>A0A6G0U7C4</accession>
<dbReference type="EMBL" id="VYZN01000001">
    <property type="protein sequence ID" value="KAE9545021.1"/>
    <property type="molecule type" value="Genomic_DNA"/>
</dbReference>
<name>A0A6G0U7C4_APHGL</name>